<feature type="region of interest" description="Disordered" evidence="1">
    <location>
        <begin position="753"/>
        <end position="776"/>
    </location>
</feature>
<dbReference type="Proteomes" id="UP001285441">
    <property type="component" value="Unassembled WGS sequence"/>
</dbReference>
<gene>
    <name evidence="4" type="ORF">B0H63DRAFT_103204</name>
</gene>
<evidence type="ECO:0000256" key="1">
    <source>
        <dbReference type="SAM" id="MobiDB-lite"/>
    </source>
</evidence>
<feature type="compositionally biased region" description="Low complexity" evidence="1">
    <location>
        <begin position="532"/>
        <end position="546"/>
    </location>
</feature>
<dbReference type="InterPro" id="IPR011935">
    <property type="entry name" value="CHP02231"/>
</dbReference>
<reference evidence="4" key="2">
    <citation type="submission" date="2023-06" db="EMBL/GenBank/DDBJ databases">
        <authorList>
            <consortium name="Lawrence Berkeley National Laboratory"/>
            <person name="Haridas S."/>
            <person name="Hensen N."/>
            <person name="Bonometti L."/>
            <person name="Westerberg I."/>
            <person name="Brannstrom I.O."/>
            <person name="Guillou S."/>
            <person name="Cros-Aarteil S."/>
            <person name="Calhoun S."/>
            <person name="Kuo A."/>
            <person name="Mondo S."/>
            <person name="Pangilinan J."/>
            <person name="Riley R."/>
            <person name="LaButti K."/>
            <person name="Andreopoulos B."/>
            <person name="Lipzen A."/>
            <person name="Chen C."/>
            <person name="Yanf M."/>
            <person name="Daum C."/>
            <person name="Ng V."/>
            <person name="Clum A."/>
            <person name="Steindorff A."/>
            <person name="Ohm R."/>
            <person name="Martin F."/>
            <person name="Silar P."/>
            <person name="Natvig D."/>
            <person name="Lalanne C."/>
            <person name="Gautier V."/>
            <person name="Ament-velasquez S.L."/>
            <person name="Kruys A."/>
            <person name="Hutchinson M.I."/>
            <person name="Powell A.J."/>
            <person name="Barry K."/>
            <person name="Miller A.N."/>
            <person name="Grigoriev I.V."/>
            <person name="Debuchy R."/>
            <person name="Gladieux P."/>
            <person name="Thoren M.H."/>
            <person name="Johannesson H."/>
        </authorList>
    </citation>
    <scope>NUCLEOTIDE SEQUENCE</scope>
    <source>
        <strain evidence="4">CBS 232.78</strain>
    </source>
</reference>
<feature type="region of interest" description="Disordered" evidence="1">
    <location>
        <begin position="522"/>
        <end position="558"/>
    </location>
</feature>
<feature type="domain" description="DUF4139" evidence="2">
    <location>
        <begin position="305"/>
        <end position="813"/>
    </location>
</feature>
<feature type="region of interest" description="Disordered" evidence="1">
    <location>
        <begin position="217"/>
        <end position="239"/>
    </location>
</feature>
<dbReference type="PANTHER" id="PTHR31005:SF8">
    <property type="entry name" value="DUF4139 DOMAIN-CONTAINING PROTEIN"/>
    <property type="match status" value="1"/>
</dbReference>
<sequence>MEAPHKREYRIRDLPTRSVTLFPTRAQIVRDIKDVALKPGANEIIIVGLSPTVDEHSIKVEGTGSATITDLNVVLLPNTDIFQEIYPDSDSESEQDKSDEEDEEEQDKINKALEEVRDKLVALGDEQQRAQEIISSAETRLKILDSHGLALDKREQVDIESSVETYRTERAKVFQDHIDGLIRVRTLDKEVGDLKKEEARLLKLDFKEKMRAAKAKAKVQRAKEKIKDKERRREAERQKEKARIRAEREQFWPRSCYTVRITLDVTNFGTPSSSRRSSIASASDLVKVAPEKESSKEGDDLACSLTLSYVTWSAFWSPSYDLTLSTINNTASLCFDAQLTNMTSETWSNCKVILSTSQTTFAGVLDTIPTLQPWRVKLAGRGYGGSVNDLIDSREERAEKNAWNVAQAAQQQQKPRAALFGVNATPDFGQPPNDNADYQMQLMLLEQQNKKRLMMARQEDHSKSGQPQQQYGQQMAMQQMQMQQAQVGGGMRGAFGGFGSAAPASAPQAPMAYMSNAMPMRRKEAGGGRGGASMMKSAKMRSSSAAPGGGDDSEEEFSEGGAAAYDGATVLEATPDLDFEESTFEETGLTATYDLPSLKTLKPNSTASKQRVARVNFTSVTFSRTVVAKYKPVAYLRARMRNASKLTLLRGPTGLTLDGTFMGRSTLPRCSSGEAFSMSLGVDPAIRVIYPKPDVKRSTTGVFTKGDNSIYTRTITLANTRGGTGKPVSITVLDQVPVSEDEKLRIDVREPRGLTSVGSEPVNTGQPGREGKDEKNWGKATAQLKKAGELVWEVQLNPGRCAKLTLEYEVALPAGERVMQCD</sequence>
<dbReference type="InterPro" id="IPR025554">
    <property type="entry name" value="DUF4140"/>
</dbReference>
<dbReference type="InterPro" id="IPR037291">
    <property type="entry name" value="DUF4139"/>
</dbReference>
<keyword evidence="5" id="KW-1185">Reference proteome</keyword>
<dbReference type="EMBL" id="JAULSW010000002">
    <property type="protein sequence ID" value="KAK3389710.1"/>
    <property type="molecule type" value="Genomic_DNA"/>
</dbReference>
<evidence type="ECO:0000313" key="5">
    <source>
        <dbReference type="Proteomes" id="UP001285441"/>
    </source>
</evidence>
<feature type="domain" description="DUF4140" evidence="3">
    <location>
        <begin position="19"/>
        <end position="144"/>
    </location>
</feature>
<feature type="compositionally biased region" description="Polar residues" evidence="1">
    <location>
        <begin position="756"/>
        <end position="766"/>
    </location>
</feature>
<feature type="compositionally biased region" description="Acidic residues" evidence="1">
    <location>
        <begin position="87"/>
        <end position="106"/>
    </location>
</feature>
<dbReference type="Pfam" id="PF13598">
    <property type="entry name" value="DUF4139"/>
    <property type="match status" value="1"/>
</dbReference>
<accession>A0AAE0U3X8</accession>
<reference evidence="4" key="1">
    <citation type="journal article" date="2023" name="Mol. Phylogenet. Evol.">
        <title>Genome-scale phylogeny and comparative genomics of the fungal order Sordariales.</title>
        <authorList>
            <person name="Hensen N."/>
            <person name="Bonometti L."/>
            <person name="Westerberg I."/>
            <person name="Brannstrom I.O."/>
            <person name="Guillou S."/>
            <person name="Cros-Aarteil S."/>
            <person name="Calhoun S."/>
            <person name="Haridas S."/>
            <person name="Kuo A."/>
            <person name="Mondo S."/>
            <person name="Pangilinan J."/>
            <person name="Riley R."/>
            <person name="LaButti K."/>
            <person name="Andreopoulos B."/>
            <person name="Lipzen A."/>
            <person name="Chen C."/>
            <person name="Yan M."/>
            <person name="Daum C."/>
            <person name="Ng V."/>
            <person name="Clum A."/>
            <person name="Steindorff A."/>
            <person name="Ohm R.A."/>
            <person name="Martin F."/>
            <person name="Silar P."/>
            <person name="Natvig D.O."/>
            <person name="Lalanne C."/>
            <person name="Gautier V."/>
            <person name="Ament-Velasquez S.L."/>
            <person name="Kruys A."/>
            <person name="Hutchinson M.I."/>
            <person name="Powell A.J."/>
            <person name="Barry K."/>
            <person name="Miller A.N."/>
            <person name="Grigoriev I.V."/>
            <person name="Debuchy R."/>
            <person name="Gladieux P."/>
            <person name="Hiltunen Thoren M."/>
            <person name="Johannesson H."/>
        </authorList>
    </citation>
    <scope>NUCLEOTIDE SEQUENCE</scope>
    <source>
        <strain evidence="4">CBS 232.78</strain>
    </source>
</reference>
<evidence type="ECO:0000259" key="2">
    <source>
        <dbReference type="Pfam" id="PF13598"/>
    </source>
</evidence>
<feature type="compositionally biased region" description="Basic and acidic residues" evidence="1">
    <location>
        <begin position="221"/>
        <end position="239"/>
    </location>
</feature>
<feature type="region of interest" description="Disordered" evidence="1">
    <location>
        <begin position="85"/>
        <end position="107"/>
    </location>
</feature>
<evidence type="ECO:0000259" key="3">
    <source>
        <dbReference type="Pfam" id="PF13600"/>
    </source>
</evidence>
<name>A0AAE0U3X8_9PEZI</name>
<dbReference type="PANTHER" id="PTHR31005">
    <property type="entry name" value="DUF4139 DOMAIN-CONTAINING PROTEIN"/>
    <property type="match status" value="1"/>
</dbReference>
<protein>
    <recommendedName>
        <fullName evidence="6">Mucoidy inhibitor-like protein</fullName>
    </recommendedName>
</protein>
<evidence type="ECO:0008006" key="6">
    <source>
        <dbReference type="Google" id="ProtNLM"/>
    </source>
</evidence>
<dbReference type="AlphaFoldDB" id="A0AAE0U3X8"/>
<feature type="region of interest" description="Disordered" evidence="1">
    <location>
        <begin position="454"/>
        <end position="473"/>
    </location>
</feature>
<organism evidence="4 5">
    <name type="scientific">Podospora didyma</name>
    <dbReference type="NCBI Taxonomy" id="330526"/>
    <lineage>
        <taxon>Eukaryota</taxon>
        <taxon>Fungi</taxon>
        <taxon>Dikarya</taxon>
        <taxon>Ascomycota</taxon>
        <taxon>Pezizomycotina</taxon>
        <taxon>Sordariomycetes</taxon>
        <taxon>Sordariomycetidae</taxon>
        <taxon>Sordariales</taxon>
        <taxon>Podosporaceae</taxon>
        <taxon>Podospora</taxon>
    </lineage>
</organism>
<evidence type="ECO:0000313" key="4">
    <source>
        <dbReference type="EMBL" id="KAK3389710.1"/>
    </source>
</evidence>
<dbReference type="NCBIfam" id="TIGR02231">
    <property type="entry name" value="mucoidy inhibitor MuiA family protein"/>
    <property type="match status" value="1"/>
</dbReference>
<proteinExistence type="predicted"/>
<comment type="caution">
    <text evidence="4">The sequence shown here is derived from an EMBL/GenBank/DDBJ whole genome shotgun (WGS) entry which is preliminary data.</text>
</comment>
<dbReference type="Pfam" id="PF13600">
    <property type="entry name" value="DUF4140"/>
    <property type="match status" value="1"/>
</dbReference>